<keyword evidence="1" id="KW-0472">Membrane</keyword>
<keyword evidence="3" id="KW-1185">Reference proteome</keyword>
<organism evidence="2 3">
    <name type="scientific">Primorskyibacter sedentarius</name>
    <dbReference type="NCBI Taxonomy" id="745311"/>
    <lineage>
        <taxon>Bacteria</taxon>
        <taxon>Pseudomonadati</taxon>
        <taxon>Pseudomonadota</taxon>
        <taxon>Alphaproteobacteria</taxon>
        <taxon>Rhodobacterales</taxon>
        <taxon>Roseobacteraceae</taxon>
        <taxon>Primorskyibacter</taxon>
    </lineage>
</organism>
<name>A0A4V2UPF2_9RHOB</name>
<feature type="transmembrane region" description="Helical" evidence="1">
    <location>
        <begin position="104"/>
        <end position="123"/>
    </location>
</feature>
<evidence type="ECO:0000256" key="1">
    <source>
        <dbReference type="SAM" id="Phobius"/>
    </source>
</evidence>
<feature type="transmembrane region" description="Helical" evidence="1">
    <location>
        <begin position="6"/>
        <end position="33"/>
    </location>
</feature>
<accession>A0A4V2UPF2</accession>
<keyword evidence="1" id="KW-1133">Transmembrane helix</keyword>
<protein>
    <submittedName>
        <fullName evidence="2">Uncharacterized protein</fullName>
    </submittedName>
</protein>
<dbReference type="OrthoDB" id="7872679at2"/>
<dbReference type="Proteomes" id="UP000295696">
    <property type="component" value="Unassembled WGS sequence"/>
</dbReference>
<feature type="transmembrane region" description="Helical" evidence="1">
    <location>
        <begin position="45"/>
        <end position="72"/>
    </location>
</feature>
<reference evidence="2 3" key="1">
    <citation type="submission" date="2019-03" db="EMBL/GenBank/DDBJ databases">
        <title>Genomic Encyclopedia of Type Strains, Phase IV (KMG-IV): sequencing the most valuable type-strain genomes for metagenomic binning, comparative biology and taxonomic classification.</title>
        <authorList>
            <person name="Goeker M."/>
        </authorList>
    </citation>
    <scope>NUCLEOTIDE SEQUENCE [LARGE SCALE GENOMIC DNA]</scope>
    <source>
        <strain evidence="2 3">DSM 104836</strain>
    </source>
</reference>
<comment type="caution">
    <text evidence="2">The sequence shown here is derived from an EMBL/GenBank/DDBJ whole genome shotgun (WGS) entry which is preliminary data.</text>
</comment>
<proteinExistence type="predicted"/>
<evidence type="ECO:0000313" key="2">
    <source>
        <dbReference type="EMBL" id="TCS65691.1"/>
    </source>
</evidence>
<feature type="transmembrane region" description="Helical" evidence="1">
    <location>
        <begin position="78"/>
        <end position="97"/>
    </location>
</feature>
<evidence type="ECO:0000313" key="3">
    <source>
        <dbReference type="Proteomes" id="UP000295696"/>
    </source>
</evidence>
<dbReference type="RefSeq" id="WP_132243186.1">
    <property type="nucleotide sequence ID" value="NZ_SLZU01000003.1"/>
</dbReference>
<keyword evidence="1" id="KW-0812">Transmembrane</keyword>
<dbReference type="AlphaFoldDB" id="A0A4V2UPF2"/>
<sequence length="125" mass="13546">MFEPSYTLLALLIVRRFVFPEAVMILALLRLILGKGWVRLPAAAAFLIAGAMVATVFAPAMGLAHGAAYITAARWMQTGGPVLLLVPVGFLLVGALSRRRPWPWVEIVLVGVTLAFCALWIVAQF</sequence>
<gene>
    <name evidence="2" type="ORF">EDD52_103107</name>
</gene>
<dbReference type="EMBL" id="SLZU01000003">
    <property type="protein sequence ID" value="TCS65691.1"/>
    <property type="molecule type" value="Genomic_DNA"/>
</dbReference>